<dbReference type="CDD" id="cd00383">
    <property type="entry name" value="trans_reg_C"/>
    <property type="match status" value="1"/>
</dbReference>
<dbReference type="PANTHER" id="PTHR48111:SF4">
    <property type="entry name" value="DNA-BINDING DUAL TRANSCRIPTIONAL REGULATOR OMPR"/>
    <property type="match status" value="1"/>
</dbReference>
<dbReference type="Gene3D" id="1.10.10.10">
    <property type="entry name" value="Winged helix-like DNA-binding domain superfamily/Winged helix DNA-binding domain"/>
    <property type="match status" value="1"/>
</dbReference>
<dbReference type="Pfam" id="PF00486">
    <property type="entry name" value="Trans_reg_C"/>
    <property type="match status" value="1"/>
</dbReference>
<evidence type="ECO:0000256" key="4">
    <source>
        <dbReference type="ARBA" id="ARBA00023012"/>
    </source>
</evidence>
<dbReference type="InterPro" id="IPR036388">
    <property type="entry name" value="WH-like_DNA-bd_sf"/>
</dbReference>
<evidence type="ECO:0000259" key="12">
    <source>
        <dbReference type="PROSITE" id="PS51755"/>
    </source>
</evidence>
<accession>W0AF77</accession>
<dbReference type="SMART" id="SM00448">
    <property type="entry name" value="REC"/>
    <property type="match status" value="1"/>
</dbReference>
<dbReference type="InterPro" id="IPR039420">
    <property type="entry name" value="WalR-like"/>
</dbReference>
<sequence length="290" mass="32207">MNCFHLNAGNVRSMTNRCYAEAVSGNNGGQVDHGFHPTYLAAHDNAIELRIYPLMTSPNIVLVEDDPPLRTLTARALQENGYRVQTASSAPEMWIAFENGHVDLLLLDIMLPGTNGIDLCREIRRRSDVPIIFISAKNSEADRVIGLELGADDYLAKPFGARELVARVRAVLRRGGLERQPSGPRDNEDKFDGWAVNYPRRELKSPDGAVVPLTGAEFDLLASFLGQPQRVIARERLIELSRTRLGDSSDRSIDVLVSRLRRKLSTEDKPAPIVTVRGVGYMFNATVERS</sequence>
<evidence type="ECO:0000256" key="7">
    <source>
        <dbReference type="ARBA" id="ARBA00023163"/>
    </source>
</evidence>
<evidence type="ECO:0000313" key="14">
    <source>
        <dbReference type="Proteomes" id="UP000018851"/>
    </source>
</evidence>
<dbReference type="Proteomes" id="UP000018851">
    <property type="component" value="Chromosome"/>
</dbReference>
<keyword evidence="14" id="KW-1185">Reference proteome</keyword>
<dbReference type="GO" id="GO:0000156">
    <property type="term" value="F:phosphorelay response regulator activity"/>
    <property type="evidence" value="ECO:0007669"/>
    <property type="project" value="TreeGrafter"/>
</dbReference>
<evidence type="ECO:0000256" key="6">
    <source>
        <dbReference type="ARBA" id="ARBA00023125"/>
    </source>
</evidence>
<protein>
    <recommendedName>
        <fullName evidence="8">Regulatory protein VirG</fullName>
    </recommendedName>
</protein>
<evidence type="ECO:0000256" key="2">
    <source>
        <dbReference type="ARBA" id="ARBA00022490"/>
    </source>
</evidence>
<evidence type="ECO:0000313" key="13">
    <source>
        <dbReference type="EMBL" id="AHE55766.1"/>
    </source>
</evidence>
<dbReference type="AlphaFoldDB" id="W0AF77"/>
<feature type="domain" description="Response regulatory" evidence="11">
    <location>
        <begin position="59"/>
        <end position="172"/>
    </location>
</feature>
<organism evidence="13 14">
    <name type="scientific">Sphingomonas sanxanigenens DSM 19645 = NX02</name>
    <dbReference type="NCBI Taxonomy" id="1123269"/>
    <lineage>
        <taxon>Bacteria</taxon>
        <taxon>Pseudomonadati</taxon>
        <taxon>Pseudomonadota</taxon>
        <taxon>Alphaproteobacteria</taxon>
        <taxon>Sphingomonadales</taxon>
        <taxon>Sphingomonadaceae</taxon>
        <taxon>Sphingomonas</taxon>
    </lineage>
</organism>
<dbReference type="Gene3D" id="3.40.50.2300">
    <property type="match status" value="1"/>
</dbReference>
<dbReference type="PROSITE" id="PS51755">
    <property type="entry name" value="OMPR_PHOB"/>
    <property type="match status" value="1"/>
</dbReference>
<dbReference type="GO" id="GO:0000976">
    <property type="term" value="F:transcription cis-regulatory region binding"/>
    <property type="evidence" value="ECO:0007669"/>
    <property type="project" value="TreeGrafter"/>
</dbReference>
<comment type="subcellular location">
    <subcellularLocation>
        <location evidence="1">Cytoplasm</location>
    </subcellularLocation>
</comment>
<evidence type="ECO:0000256" key="1">
    <source>
        <dbReference type="ARBA" id="ARBA00004496"/>
    </source>
</evidence>
<reference evidence="13 14" key="1">
    <citation type="submission" date="2013-07" db="EMBL/GenBank/DDBJ databases">
        <title>Completed genome of Sphingomonas sanxanigenens NX02.</title>
        <authorList>
            <person name="Ma T."/>
            <person name="Huang H."/>
            <person name="Wu M."/>
            <person name="Li X."/>
            <person name="Li G."/>
        </authorList>
    </citation>
    <scope>NUCLEOTIDE SEQUENCE [LARGE SCALE GENOMIC DNA]</scope>
    <source>
        <strain evidence="13 14">NX02</strain>
    </source>
</reference>
<feature type="DNA-binding region" description="OmpR/PhoB-type" evidence="10">
    <location>
        <begin position="186"/>
        <end position="285"/>
    </location>
</feature>
<dbReference type="GO" id="GO:0006355">
    <property type="term" value="P:regulation of DNA-templated transcription"/>
    <property type="evidence" value="ECO:0007669"/>
    <property type="project" value="InterPro"/>
</dbReference>
<keyword evidence="5" id="KW-0805">Transcription regulation</keyword>
<keyword evidence="7" id="KW-0804">Transcription</keyword>
<dbReference type="PATRIC" id="fig|1123269.5.peg.4031"/>
<dbReference type="EMBL" id="CP006644">
    <property type="protein sequence ID" value="AHE55766.1"/>
    <property type="molecule type" value="Genomic_DNA"/>
</dbReference>
<dbReference type="SMART" id="SM00862">
    <property type="entry name" value="Trans_reg_C"/>
    <property type="match status" value="1"/>
</dbReference>
<dbReference type="InterPro" id="IPR001867">
    <property type="entry name" value="OmpR/PhoB-type_DNA-bd"/>
</dbReference>
<evidence type="ECO:0000256" key="5">
    <source>
        <dbReference type="ARBA" id="ARBA00023015"/>
    </source>
</evidence>
<evidence type="ECO:0000256" key="10">
    <source>
        <dbReference type="PROSITE-ProRule" id="PRU01091"/>
    </source>
</evidence>
<dbReference type="CDD" id="cd17574">
    <property type="entry name" value="REC_OmpR"/>
    <property type="match status" value="1"/>
</dbReference>
<name>W0AF77_9SPHN</name>
<dbReference type="InterPro" id="IPR016032">
    <property type="entry name" value="Sig_transdc_resp-reg_C-effctor"/>
</dbReference>
<evidence type="ECO:0000259" key="11">
    <source>
        <dbReference type="PROSITE" id="PS50110"/>
    </source>
</evidence>
<dbReference type="SUPFAM" id="SSF52172">
    <property type="entry name" value="CheY-like"/>
    <property type="match status" value="1"/>
</dbReference>
<dbReference type="GO" id="GO:0005829">
    <property type="term" value="C:cytosol"/>
    <property type="evidence" value="ECO:0007669"/>
    <property type="project" value="TreeGrafter"/>
</dbReference>
<dbReference type="Gene3D" id="6.10.250.690">
    <property type="match status" value="1"/>
</dbReference>
<dbReference type="KEGG" id="ssan:NX02_20625"/>
<dbReference type="eggNOG" id="COG0745">
    <property type="taxonomic scope" value="Bacteria"/>
</dbReference>
<feature type="modified residue" description="4-aspartylphosphate" evidence="9">
    <location>
        <position position="108"/>
    </location>
</feature>
<evidence type="ECO:0000256" key="8">
    <source>
        <dbReference type="ARBA" id="ARBA00067337"/>
    </source>
</evidence>
<evidence type="ECO:0000256" key="9">
    <source>
        <dbReference type="PROSITE-ProRule" id="PRU00169"/>
    </source>
</evidence>
<keyword evidence="2" id="KW-0963">Cytoplasm</keyword>
<keyword evidence="3 9" id="KW-0597">Phosphoprotein</keyword>
<dbReference type="FunFam" id="1.10.10.10:FF:000099">
    <property type="entry name" value="Two-component system response regulator TorR"/>
    <property type="match status" value="1"/>
</dbReference>
<dbReference type="InterPro" id="IPR001789">
    <property type="entry name" value="Sig_transdc_resp-reg_receiver"/>
</dbReference>
<dbReference type="HOGENOM" id="CLU_000445_30_4_5"/>
<proteinExistence type="predicted"/>
<keyword evidence="4" id="KW-0902">Two-component regulatory system</keyword>
<dbReference type="PANTHER" id="PTHR48111">
    <property type="entry name" value="REGULATOR OF RPOS"/>
    <property type="match status" value="1"/>
</dbReference>
<dbReference type="Pfam" id="PF00072">
    <property type="entry name" value="Response_reg"/>
    <property type="match status" value="1"/>
</dbReference>
<dbReference type="STRING" id="1123269.NX02_20625"/>
<dbReference type="SUPFAM" id="SSF46894">
    <property type="entry name" value="C-terminal effector domain of the bipartite response regulators"/>
    <property type="match status" value="1"/>
</dbReference>
<keyword evidence="6 10" id="KW-0238">DNA-binding</keyword>
<evidence type="ECO:0000256" key="3">
    <source>
        <dbReference type="ARBA" id="ARBA00022553"/>
    </source>
</evidence>
<gene>
    <name evidence="13" type="ORF">NX02_20625</name>
</gene>
<dbReference type="GO" id="GO:0032993">
    <property type="term" value="C:protein-DNA complex"/>
    <property type="evidence" value="ECO:0007669"/>
    <property type="project" value="TreeGrafter"/>
</dbReference>
<dbReference type="PROSITE" id="PS50110">
    <property type="entry name" value="RESPONSE_REGULATORY"/>
    <property type="match status" value="1"/>
</dbReference>
<dbReference type="InterPro" id="IPR011006">
    <property type="entry name" value="CheY-like_superfamily"/>
</dbReference>
<feature type="domain" description="OmpR/PhoB-type" evidence="12">
    <location>
        <begin position="186"/>
        <end position="285"/>
    </location>
</feature>